<reference evidence="2 3" key="1">
    <citation type="journal article" date="2007" name="PLoS Genet.">
        <title>Patterns and implications of gene gain and loss in the evolution of Prochlorococcus.</title>
        <authorList>
            <person name="Kettler G.C."/>
            <person name="Martiny A.C."/>
            <person name="Huang K."/>
            <person name="Zucker J."/>
            <person name="Coleman M.L."/>
            <person name="Rodrigue S."/>
            <person name="Chen F."/>
            <person name="Lapidus A."/>
            <person name="Ferriera S."/>
            <person name="Johnson J."/>
            <person name="Steglich C."/>
            <person name="Church G.M."/>
            <person name="Richardson P."/>
            <person name="Chisholm S.W."/>
        </authorList>
    </citation>
    <scope>NUCLEOTIDE SEQUENCE [LARGE SCALE GENOMIC DNA]</scope>
    <source>
        <strain evidence="2 3">MIT 9515</strain>
    </source>
</reference>
<dbReference type="KEGG" id="pmc:P9515_16021"/>
<dbReference type="HOGENOM" id="CLU_3083518_0_0_3"/>
<organism evidence="2 3">
    <name type="scientific">Prochlorococcus marinus (strain MIT 9515)</name>
    <dbReference type="NCBI Taxonomy" id="167542"/>
    <lineage>
        <taxon>Bacteria</taxon>
        <taxon>Bacillati</taxon>
        <taxon>Cyanobacteriota</taxon>
        <taxon>Cyanophyceae</taxon>
        <taxon>Synechococcales</taxon>
        <taxon>Prochlorococcaceae</taxon>
        <taxon>Prochlorococcus</taxon>
    </lineage>
</organism>
<dbReference type="RefSeq" id="WP_011820904.1">
    <property type="nucleotide sequence ID" value="NC_008817.1"/>
</dbReference>
<keyword evidence="1" id="KW-0812">Transmembrane</keyword>
<dbReference type="AlphaFoldDB" id="A2BYE8"/>
<evidence type="ECO:0000313" key="3">
    <source>
        <dbReference type="Proteomes" id="UP000001589"/>
    </source>
</evidence>
<keyword evidence="1" id="KW-1133">Transmembrane helix</keyword>
<name>A2BYE8_PROM5</name>
<gene>
    <name evidence="2" type="ordered locus">P9515_16021</name>
</gene>
<protein>
    <submittedName>
        <fullName evidence="2">Uncharacterized protein</fullName>
    </submittedName>
</protein>
<proteinExistence type="predicted"/>
<dbReference type="Proteomes" id="UP000001589">
    <property type="component" value="Chromosome"/>
</dbReference>
<dbReference type="GeneID" id="60201865"/>
<dbReference type="EMBL" id="CP000552">
    <property type="protein sequence ID" value="ABM72809.1"/>
    <property type="molecule type" value="Genomic_DNA"/>
</dbReference>
<feature type="transmembrane region" description="Helical" evidence="1">
    <location>
        <begin position="6"/>
        <end position="27"/>
    </location>
</feature>
<accession>A2BYE8</accession>
<evidence type="ECO:0000256" key="1">
    <source>
        <dbReference type="SAM" id="Phobius"/>
    </source>
</evidence>
<evidence type="ECO:0000313" key="2">
    <source>
        <dbReference type="EMBL" id="ABM72809.1"/>
    </source>
</evidence>
<keyword evidence="1" id="KW-0472">Membrane</keyword>
<sequence length="52" mass="5834">MTNLAIEILVLTFVLVNFGAILTANIYDSSKRALQRRKLFCGNTLSNPYCII</sequence>